<dbReference type="SUPFAM" id="SSF56059">
    <property type="entry name" value="Glutathione synthetase ATP-binding domain-like"/>
    <property type="match status" value="1"/>
</dbReference>
<dbReference type="PANTHER" id="PTHR43334">
    <property type="entry name" value="ACETATE--COA LIGASE [ADP-FORMING]"/>
    <property type="match status" value="1"/>
</dbReference>
<evidence type="ECO:0000256" key="5">
    <source>
        <dbReference type="PROSITE-ProRule" id="PRU00409"/>
    </source>
</evidence>
<dbReference type="Proteomes" id="UP000269883">
    <property type="component" value="Chromosome"/>
</dbReference>
<keyword evidence="1" id="KW-0436">Ligase</keyword>
<protein>
    <submittedName>
        <fullName evidence="7">CoA-binding domain protein</fullName>
    </submittedName>
</protein>
<dbReference type="SMART" id="SM00881">
    <property type="entry name" value="CoA_binding"/>
    <property type="match status" value="1"/>
</dbReference>
<dbReference type="Pfam" id="PF13549">
    <property type="entry name" value="ATP-grasp_5"/>
    <property type="match status" value="1"/>
</dbReference>
<dbReference type="SUPFAM" id="SSF51735">
    <property type="entry name" value="NAD(P)-binding Rossmann-fold domains"/>
    <property type="match status" value="1"/>
</dbReference>
<evidence type="ECO:0000256" key="1">
    <source>
        <dbReference type="ARBA" id="ARBA00022598"/>
    </source>
</evidence>
<dbReference type="Pfam" id="PF19045">
    <property type="entry name" value="Ligase_CoA_2"/>
    <property type="match status" value="1"/>
</dbReference>
<dbReference type="SUPFAM" id="SSF52210">
    <property type="entry name" value="Succinyl-CoA synthetase domains"/>
    <property type="match status" value="2"/>
</dbReference>
<dbReference type="PROSITE" id="PS50975">
    <property type="entry name" value="ATP_GRASP"/>
    <property type="match status" value="1"/>
</dbReference>
<dbReference type="PANTHER" id="PTHR43334:SF1">
    <property type="entry name" value="3-HYDROXYPROPIONATE--COA LIGASE [ADP-FORMING]"/>
    <property type="match status" value="1"/>
</dbReference>
<dbReference type="Pfam" id="PF13380">
    <property type="entry name" value="CoA_binding_2"/>
    <property type="match status" value="1"/>
</dbReference>
<dbReference type="Gene3D" id="3.40.50.261">
    <property type="entry name" value="Succinyl-CoA synthetase domains"/>
    <property type="match status" value="2"/>
</dbReference>
<comment type="similarity">
    <text evidence="4">In the N-terminal section; belongs to the acetate CoA ligase alpha subunit family.</text>
</comment>
<evidence type="ECO:0000259" key="6">
    <source>
        <dbReference type="PROSITE" id="PS50975"/>
    </source>
</evidence>
<dbReference type="NCBIfam" id="TIGR02717">
    <property type="entry name" value="AcCoA-syn-alpha"/>
    <property type="match status" value="1"/>
</dbReference>
<dbReference type="InterPro" id="IPR036291">
    <property type="entry name" value="NAD(P)-bd_dom_sf"/>
</dbReference>
<dbReference type="Gene3D" id="3.30.1490.20">
    <property type="entry name" value="ATP-grasp fold, A domain"/>
    <property type="match status" value="1"/>
</dbReference>
<feature type="domain" description="ATP-grasp" evidence="6">
    <location>
        <begin position="492"/>
        <end position="528"/>
    </location>
</feature>
<dbReference type="GO" id="GO:0046872">
    <property type="term" value="F:metal ion binding"/>
    <property type="evidence" value="ECO:0007669"/>
    <property type="project" value="InterPro"/>
</dbReference>
<dbReference type="InterPro" id="IPR014089">
    <property type="entry name" value="AcCoA-synth-alpha"/>
</dbReference>
<evidence type="ECO:0000256" key="4">
    <source>
        <dbReference type="ARBA" id="ARBA00060888"/>
    </source>
</evidence>
<dbReference type="InterPro" id="IPR013815">
    <property type="entry name" value="ATP_grasp_subdomain_1"/>
</dbReference>
<dbReference type="InterPro" id="IPR032875">
    <property type="entry name" value="Succ_CoA_lig_flav_dom"/>
</dbReference>
<dbReference type="AlphaFoldDB" id="A0A2Z6B0B7"/>
<gene>
    <name evidence="7" type="ORF">DFE_2169</name>
</gene>
<reference evidence="7 8" key="1">
    <citation type="journal article" date="2018" name="Sci. Adv.">
        <title>Multi-heme cytochromes provide a pathway for survival in energy-limited environments.</title>
        <authorList>
            <person name="Deng X."/>
            <person name="Dohmae N."/>
            <person name="Nealson K.H."/>
            <person name="Hashimoto K."/>
            <person name="Okamoto A."/>
        </authorList>
    </citation>
    <scope>NUCLEOTIDE SEQUENCE [LARGE SCALE GENOMIC DNA]</scope>
    <source>
        <strain evidence="7 8">IS5</strain>
    </source>
</reference>
<dbReference type="KEGG" id="dfl:DFE_2169"/>
<dbReference type="InterPro" id="IPR043938">
    <property type="entry name" value="Ligase_CoA_dom"/>
</dbReference>
<dbReference type="InterPro" id="IPR051538">
    <property type="entry name" value="Acyl-CoA_Synth/Transferase"/>
</dbReference>
<accession>A0A2Z6B0B7</accession>
<keyword evidence="2 5" id="KW-0547">Nucleotide-binding</keyword>
<dbReference type="Gene3D" id="3.40.50.720">
    <property type="entry name" value="NAD(P)-binding Rossmann-like Domain"/>
    <property type="match status" value="1"/>
</dbReference>
<dbReference type="RefSeq" id="WP_126379395.1">
    <property type="nucleotide sequence ID" value="NZ_AP017378.1"/>
</dbReference>
<dbReference type="InterPro" id="IPR003781">
    <property type="entry name" value="CoA-bd"/>
</dbReference>
<sequence length="702" mass="74797">MSEANLNSLFDPKAVAIIGASGIPGKVGYSVVSNLLDAGYQGRILPVNPKGGEILGLPVVASIAELPPSLDLAVICIPPKYVIDALEALGKLSTRAVIVITAGFKEVGHEGYKLEEQLKEISSRYGMAVLGPNCLGLNNTGPGLNATFAAGTPPKGNIAFFSQSGALCTAILDWALGENIGFSKFVSLGNKAVLDESDMLDYLRDDPETQVILGYVESVEDGQRFARVARDVTPHKPVIMIKSGTTSAGAKAASSHTGAMAGSEQAYGAAFNQAGIIRVRDVAMLFNLAQAFSTQPLPAGPNLAIVTNSGGPGIMAADVTEQSALLMASISAKTVDTLMQALPPFASLYNPIDIIGDADAERYRVTLEAVVKDELVSSILVMLTPTASAEIEKTAQAIIDVTKGCGKPVFACFMGQQRVAPGRRILQEAGIPCYAFPEPAIRSIEAMYKYQLWRTRPAPVEVCYRRDKNRASKVLETARGNGCVEIVEFQAQDLLKAYELPVPQTELARTSDAAVKAAKRIGYPVVLKIASPHISHKSDVGGVRVGLEDEAAVRSAFLDVTSRAARLRKDASITGCLVQSMAPKGSKEVIIGFKRDPQFGALIMFGLGGIYVEVLKDIAFRLAPLSMDDAAEMIREIKSYPLLRGVRGEPPVDFKTIEDILLTMSQLAQDFPDIYEAEFNPVLVNHEGAVVADVRVTLCTGA</sequence>
<evidence type="ECO:0000256" key="2">
    <source>
        <dbReference type="ARBA" id="ARBA00022741"/>
    </source>
</evidence>
<dbReference type="FunFam" id="3.30.1490.20:FF:000020">
    <property type="entry name" value="Protein lysine acetyltransferase"/>
    <property type="match status" value="1"/>
</dbReference>
<proteinExistence type="inferred from homology"/>
<evidence type="ECO:0000256" key="3">
    <source>
        <dbReference type="ARBA" id="ARBA00022840"/>
    </source>
</evidence>
<keyword evidence="3 5" id="KW-0067">ATP-binding</keyword>
<organism evidence="7 8">
    <name type="scientific">Desulfovibrio ferrophilus</name>
    <dbReference type="NCBI Taxonomy" id="241368"/>
    <lineage>
        <taxon>Bacteria</taxon>
        <taxon>Pseudomonadati</taxon>
        <taxon>Thermodesulfobacteriota</taxon>
        <taxon>Desulfovibrionia</taxon>
        <taxon>Desulfovibrionales</taxon>
        <taxon>Desulfovibrionaceae</taxon>
        <taxon>Desulfovibrio</taxon>
    </lineage>
</organism>
<evidence type="ECO:0000313" key="7">
    <source>
        <dbReference type="EMBL" id="BBD08895.1"/>
    </source>
</evidence>
<name>A0A2Z6B0B7_9BACT</name>
<dbReference type="GO" id="GO:0005524">
    <property type="term" value="F:ATP binding"/>
    <property type="evidence" value="ECO:0007669"/>
    <property type="project" value="UniProtKB-UniRule"/>
</dbReference>
<dbReference type="Pfam" id="PF13607">
    <property type="entry name" value="Succ_CoA_lig"/>
    <property type="match status" value="1"/>
</dbReference>
<keyword evidence="8" id="KW-1185">Reference proteome</keyword>
<evidence type="ECO:0000313" key="8">
    <source>
        <dbReference type="Proteomes" id="UP000269883"/>
    </source>
</evidence>
<dbReference type="EMBL" id="AP017378">
    <property type="protein sequence ID" value="BBD08895.1"/>
    <property type="molecule type" value="Genomic_DNA"/>
</dbReference>
<dbReference type="GO" id="GO:0043758">
    <property type="term" value="F:acetate-CoA ligase (ADP-forming) activity"/>
    <property type="evidence" value="ECO:0007669"/>
    <property type="project" value="InterPro"/>
</dbReference>
<dbReference type="OrthoDB" id="9807426at2"/>
<dbReference type="InterPro" id="IPR011761">
    <property type="entry name" value="ATP-grasp"/>
</dbReference>
<dbReference type="Gene3D" id="3.30.470.20">
    <property type="entry name" value="ATP-grasp fold, B domain"/>
    <property type="match status" value="1"/>
</dbReference>
<dbReference type="InterPro" id="IPR016102">
    <property type="entry name" value="Succinyl-CoA_synth-like"/>
</dbReference>